<organism evidence="2">
    <name type="scientific">Enterobacter hormaechei</name>
    <dbReference type="NCBI Taxonomy" id="158836"/>
    <lineage>
        <taxon>Bacteria</taxon>
        <taxon>Pseudomonadati</taxon>
        <taxon>Pseudomonadota</taxon>
        <taxon>Gammaproteobacteria</taxon>
        <taxon>Enterobacterales</taxon>
        <taxon>Enterobacteriaceae</taxon>
        <taxon>Enterobacter</taxon>
        <taxon>Enterobacter cloacae complex</taxon>
    </lineage>
</organism>
<reference evidence="2" key="2">
    <citation type="submission" date="2018-05" db="EMBL/GenBank/DDBJ databases">
        <title>Complete Sequences of Plasmids Bearing rmtG 16S rRNA Methyltransferase Gene in Enterobacter hormaechei in Brazil.</title>
        <authorList>
            <person name="Martins E.R."/>
            <person name="Bueno M.F.C."/>
            <person name="Francisco G.R."/>
            <person name="Casella T."/>
            <person name="Garcia D.O."/>
            <person name="de Vasconcelos A.T.R."/>
            <person name="de Almeida L.G."/>
            <person name="Gerber A.L."/>
            <person name="Nogueira M.C.L."/>
        </authorList>
    </citation>
    <scope>NUCLEOTIDE SEQUENCE</scope>
    <source>
        <strain evidence="2">Ec13</strain>
        <plasmid evidence="2">pEc13</plasmid>
    </source>
</reference>
<evidence type="ECO:0000313" key="1">
    <source>
        <dbReference type="EMBL" id="AXJ99506.1"/>
    </source>
</evidence>
<keyword evidence="2" id="KW-0614">Plasmid</keyword>
<geneLocation type="plasmid" evidence="2">
    <name>pEc13</name>
</geneLocation>
<dbReference type="EMBL" id="MH325469">
    <property type="protein sequence ID" value="AXJ99685.1"/>
    <property type="molecule type" value="Genomic_DNA"/>
</dbReference>
<protein>
    <submittedName>
        <fullName evidence="2">Uncharacterized protein</fullName>
    </submittedName>
</protein>
<sequence>MLAPRLFPLYHPDGRSQDNFFKSCCLGIVWAAPIDDKVRLVTATLSANDVCFLAHPASLP</sequence>
<proteinExistence type="predicted"/>
<evidence type="ECO:0000313" key="2">
    <source>
        <dbReference type="EMBL" id="AXJ99685.1"/>
    </source>
</evidence>
<accession>A0A3S7QGJ7</accession>
<reference evidence="1" key="1">
    <citation type="submission" date="2018-05" db="EMBL/GenBank/DDBJ databases">
        <title>Complete Sequences of Plasmids Bearing rmtG 16S rRNA Methyltransferase Gene in Enterobacter hormaechei in Brazil.</title>
        <authorList>
            <person name="Bueno M.F.C."/>
            <person name="Martins E.R."/>
            <person name="Francisco G.R."/>
            <person name="Casella T."/>
            <person name="Garcia D.O."/>
            <person name="de Vasconcelos A.T.R."/>
            <person name="de Almeida L.G."/>
            <person name="Gerber A.L."/>
            <person name="Nogueira M.C.L."/>
        </authorList>
    </citation>
    <scope>NUCLEOTIDE SEQUENCE</scope>
    <source>
        <strain evidence="1">Ec09</strain>
        <plasmid evidence="1">pEc09</plasmid>
    </source>
</reference>
<dbReference type="EMBL" id="MH325468">
    <property type="protein sequence ID" value="AXJ99506.1"/>
    <property type="molecule type" value="Genomic_DNA"/>
</dbReference>
<name>A0A3S7QGJ7_9ENTR</name>
<dbReference type="AlphaFoldDB" id="A0A3S7QGJ7"/>
<geneLocation type="plasmid" evidence="1">
    <name>pEc09</name>
</geneLocation>